<dbReference type="Proteomes" id="UP000199158">
    <property type="component" value="Unassembled WGS sequence"/>
</dbReference>
<dbReference type="GO" id="GO:0005886">
    <property type="term" value="C:plasma membrane"/>
    <property type="evidence" value="ECO:0007669"/>
    <property type="project" value="UniProtKB-SubCell"/>
</dbReference>
<reference evidence="9 10" key="1">
    <citation type="submission" date="2016-10" db="EMBL/GenBank/DDBJ databases">
        <authorList>
            <person name="de Groot N.N."/>
        </authorList>
    </citation>
    <scope>NUCLEOTIDE SEQUENCE [LARGE SCALE GENOMIC DNA]</scope>
    <source>
        <strain evidence="9 10">CGMCC 1.5070</strain>
    </source>
</reference>
<dbReference type="InterPro" id="IPR005744">
    <property type="entry name" value="Hy-lIII"/>
</dbReference>
<keyword evidence="4 8" id="KW-0812">Transmembrane</keyword>
<evidence type="ECO:0000256" key="3">
    <source>
        <dbReference type="ARBA" id="ARBA00022475"/>
    </source>
</evidence>
<evidence type="ECO:0000256" key="8">
    <source>
        <dbReference type="SAM" id="Phobius"/>
    </source>
</evidence>
<evidence type="ECO:0000256" key="4">
    <source>
        <dbReference type="ARBA" id="ARBA00022692"/>
    </source>
</evidence>
<dbReference type="GO" id="GO:0046872">
    <property type="term" value="F:metal ion binding"/>
    <property type="evidence" value="ECO:0007669"/>
    <property type="project" value="UniProtKB-KW"/>
</dbReference>
<name>A0A1H7YPV3_9FIRM</name>
<organism evidence="9 10">
    <name type="scientific">Hydrogenoanaerobacterium saccharovorans</name>
    <dbReference type="NCBI Taxonomy" id="474960"/>
    <lineage>
        <taxon>Bacteria</taxon>
        <taxon>Bacillati</taxon>
        <taxon>Bacillota</taxon>
        <taxon>Clostridia</taxon>
        <taxon>Eubacteriales</taxon>
        <taxon>Oscillospiraceae</taxon>
        <taxon>Hydrogenoanaerobacterium</taxon>
    </lineage>
</organism>
<dbReference type="PANTHER" id="PTHR20855">
    <property type="entry name" value="ADIPOR/PROGESTIN RECEPTOR-RELATED"/>
    <property type="match status" value="1"/>
</dbReference>
<protein>
    <submittedName>
        <fullName evidence="9">Hemolysin III</fullName>
    </submittedName>
</protein>
<evidence type="ECO:0000256" key="7">
    <source>
        <dbReference type="PIRSR" id="PIRSR604254-1"/>
    </source>
</evidence>
<evidence type="ECO:0000256" key="2">
    <source>
        <dbReference type="ARBA" id="ARBA00008488"/>
    </source>
</evidence>
<dbReference type="Pfam" id="PF03006">
    <property type="entry name" value="HlyIII"/>
    <property type="match status" value="1"/>
</dbReference>
<gene>
    <name evidence="9" type="ORF">SAMN05216180_0163</name>
</gene>
<feature type="transmembrane region" description="Helical" evidence="8">
    <location>
        <begin position="139"/>
        <end position="156"/>
    </location>
</feature>
<dbReference type="PANTHER" id="PTHR20855:SF3">
    <property type="entry name" value="LD03007P"/>
    <property type="match status" value="1"/>
</dbReference>
<dbReference type="STRING" id="474960.SAMN05216180_0163"/>
<keyword evidence="3" id="KW-1003">Cell membrane</keyword>
<keyword evidence="7" id="KW-0479">Metal-binding</keyword>
<dbReference type="GO" id="GO:0140911">
    <property type="term" value="F:pore-forming activity"/>
    <property type="evidence" value="ECO:0007669"/>
    <property type="project" value="InterPro"/>
</dbReference>
<feature type="binding site" evidence="7">
    <location>
        <position position="194"/>
    </location>
    <ligand>
        <name>Zn(2+)</name>
        <dbReference type="ChEBI" id="CHEBI:29105"/>
    </ligand>
</feature>
<feature type="transmembrane region" description="Helical" evidence="8">
    <location>
        <begin position="109"/>
        <end position="132"/>
    </location>
</feature>
<evidence type="ECO:0000256" key="1">
    <source>
        <dbReference type="ARBA" id="ARBA00004651"/>
    </source>
</evidence>
<feature type="transmembrane region" description="Helical" evidence="8">
    <location>
        <begin position="162"/>
        <end position="182"/>
    </location>
</feature>
<dbReference type="InterPro" id="IPR004254">
    <property type="entry name" value="AdipoR/HlyIII-related"/>
</dbReference>
<dbReference type="NCBIfam" id="TIGR01065">
    <property type="entry name" value="hlyIII"/>
    <property type="match status" value="1"/>
</dbReference>
<comment type="similarity">
    <text evidence="2">Belongs to the UPF0073 (Hly-III) family.</text>
</comment>
<keyword evidence="5 8" id="KW-1133">Transmembrane helix</keyword>
<sequence>MTNYIKKAREPISSFTHLIGAIISGLGLVLLLVKTIALSELSLVNIVSSALFGLSLIALYTASTVYHFSNASGKTVLMLRKLDHSMIFVLIAGTYTPIMLNFLPSPRNIAFTVFIWVFAAVGITLKLCWFGAPRWLQTVMYLTMGWAILLDVSVFQRMSAGALTLLILGGASYTIGGIIYMIKKPNISRRFGFHELFHIFVLIGSLFHFLLVFRYIA</sequence>
<evidence type="ECO:0000313" key="10">
    <source>
        <dbReference type="Proteomes" id="UP000199158"/>
    </source>
</evidence>
<comment type="subcellular location">
    <subcellularLocation>
        <location evidence="1">Cell membrane</location>
        <topology evidence="1">Multi-pass membrane protein</topology>
    </subcellularLocation>
</comment>
<dbReference type="RefSeq" id="WP_092750705.1">
    <property type="nucleotide sequence ID" value="NZ_FOCG01000001.1"/>
</dbReference>
<accession>A0A1H7YPV3</accession>
<feature type="binding site" evidence="7">
    <location>
        <position position="67"/>
    </location>
    <ligand>
        <name>Zn(2+)</name>
        <dbReference type="ChEBI" id="CHEBI:29105"/>
    </ligand>
</feature>
<evidence type="ECO:0000256" key="5">
    <source>
        <dbReference type="ARBA" id="ARBA00022989"/>
    </source>
</evidence>
<proteinExistence type="inferred from homology"/>
<dbReference type="EMBL" id="FOCG01000001">
    <property type="protein sequence ID" value="SEM47995.1"/>
    <property type="molecule type" value="Genomic_DNA"/>
</dbReference>
<feature type="binding site" evidence="7">
    <location>
        <position position="198"/>
    </location>
    <ligand>
        <name>Zn(2+)</name>
        <dbReference type="ChEBI" id="CHEBI:29105"/>
    </ligand>
</feature>
<keyword evidence="10" id="KW-1185">Reference proteome</keyword>
<feature type="transmembrane region" description="Helical" evidence="8">
    <location>
        <begin position="194"/>
        <end position="216"/>
    </location>
</feature>
<feature type="transmembrane region" description="Helical" evidence="8">
    <location>
        <begin position="43"/>
        <end position="66"/>
    </location>
</feature>
<dbReference type="OrthoDB" id="9813689at2"/>
<feature type="transmembrane region" description="Helical" evidence="8">
    <location>
        <begin position="12"/>
        <end position="37"/>
    </location>
</feature>
<keyword evidence="7" id="KW-0862">Zinc</keyword>
<evidence type="ECO:0000313" key="9">
    <source>
        <dbReference type="EMBL" id="SEM47995.1"/>
    </source>
</evidence>
<evidence type="ECO:0000256" key="6">
    <source>
        <dbReference type="ARBA" id="ARBA00023136"/>
    </source>
</evidence>
<dbReference type="AlphaFoldDB" id="A0A1H7YPV3"/>
<keyword evidence="6 8" id="KW-0472">Membrane</keyword>
<feature type="transmembrane region" description="Helical" evidence="8">
    <location>
        <begin position="86"/>
        <end position="103"/>
    </location>
</feature>